<dbReference type="PROSITE" id="PS50011">
    <property type="entry name" value="PROTEIN_KINASE_DOM"/>
    <property type="match status" value="1"/>
</dbReference>
<dbReference type="SUPFAM" id="SSF56112">
    <property type="entry name" value="Protein kinase-like (PK-like)"/>
    <property type="match status" value="1"/>
</dbReference>
<evidence type="ECO:0000259" key="1">
    <source>
        <dbReference type="PROSITE" id="PS50011"/>
    </source>
</evidence>
<feature type="non-terminal residue" evidence="2">
    <location>
        <position position="1"/>
    </location>
</feature>
<sequence length="132" mass="15101">KLKRLGLQVDHTEYKPSRHQGEQLAFKYYLNEGNIAMVWHESNYLLRLPKHPKIIPLNSLALDTISGEDKVVGYTTPFFRGVTIMKNVSRLFKLKYLKKLIAAVDYLNLSLGIVHGDIWPGNLLINPVTDNL</sequence>
<evidence type="ECO:0000313" key="3">
    <source>
        <dbReference type="Proteomes" id="UP000824998"/>
    </source>
</evidence>
<name>A0A9P7YG94_9HELO</name>
<gene>
    <name evidence="2" type="ORF">BJ875DRAFT_514070</name>
</gene>
<dbReference type="InterPro" id="IPR011009">
    <property type="entry name" value="Kinase-like_dom_sf"/>
</dbReference>
<proteinExistence type="predicted"/>
<dbReference type="InterPro" id="IPR000719">
    <property type="entry name" value="Prot_kinase_dom"/>
</dbReference>
<dbReference type="OrthoDB" id="4062651at2759"/>
<reference evidence="2" key="1">
    <citation type="journal article" date="2021" name="IMA Fungus">
        <title>Genomic characterization of three marine fungi, including Emericellopsis atlantica sp. nov. with signatures of a generalist lifestyle and marine biomass degradation.</title>
        <authorList>
            <person name="Hagestad O.C."/>
            <person name="Hou L."/>
            <person name="Andersen J.H."/>
            <person name="Hansen E.H."/>
            <person name="Altermark B."/>
            <person name="Li C."/>
            <person name="Kuhnert E."/>
            <person name="Cox R.J."/>
            <person name="Crous P.W."/>
            <person name="Spatafora J.W."/>
            <person name="Lail K."/>
            <person name="Amirebrahimi M."/>
            <person name="Lipzen A."/>
            <person name="Pangilinan J."/>
            <person name="Andreopoulos W."/>
            <person name="Hayes R.D."/>
            <person name="Ng V."/>
            <person name="Grigoriev I.V."/>
            <person name="Jackson S.A."/>
            <person name="Sutton T.D.S."/>
            <person name="Dobson A.D.W."/>
            <person name="Rama T."/>
        </authorList>
    </citation>
    <scope>NUCLEOTIDE SEQUENCE</scope>
    <source>
        <strain evidence="2">TRa018bII</strain>
    </source>
</reference>
<organism evidence="2 3">
    <name type="scientific">Amylocarpus encephaloides</name>
    <dbReference type="NCBI Taxonomy" id="45428"/>
    <lineage>
        <taxon>Eukaryota</taxon>
        <taxon>Fungi</taxon>
        <taxon>Dikarya</taxon>
        <taxon>Ascomycota</taxon>
        <taxon>Pezizomycotina</taxon>
        <taxon>Leotiomycetes</taxon>
        <taxon>Helotiales</taxon>
        <taxon>Helotiales incertae sedis</taxon>
        <taxon>Amylocarpus</taxon>
    </lineage>
</organism>
<evidence type="ECO:0000313" key="2">
    <source>
        <dbReference type="EMBL" id="KAG9232667.1"/>
    </source>
</evidence>
<dbReference type="Gene3D" id="1.10.510.10">
    <property type="entry name" value="Transferase(Phosphotransferase) domain 1"/>
    <property type="match status" value="1"/>
</dbReference>
<keyword evidence="3" id="KW-1185">Reference proteome</keyword>
<dbReference type="Proteomes" id="UP000824998">
    <property type="component" value="Unassembled WGS sequence"/>
</dbReference>
<dbReference type="GO" id="GO:0004672">
    <property type="term" value="F:protein kinase activity"/>
    <property type="evidence" value="ECO:0007669"/>
    <property type="project" value="InterPro"/>
</dbReference>
<accession>A0A9P7YG94</accession>
<dbReference type="GO" id="GO:0005524">
    <property type="term" value="F:ATP binding"/>
    <property type="evidence" value="ECO:0007669"/>
    <property type="project" value="InterPro"/>
</dbReference>
<protein>
    <recommendedName>
        <fullName evidence="1">Protein kinase domain-containing protein</fullName>
    </recommendedName>
</protein>
<dbReference type="EMBL" id="MU251536">
    <property type="protein sequence ID" value="KAG9232667.1"/>
    <property type="molecule type" value="Genomic_DNA"/>
</dbReference>
<dbReference type="AlphaFoldDB" id="A0A9P7YG94"/>
<feature type="domain" description="Protein kinase" evidence="1">
    <location>
        <begin position="1"/>
        <end position="132"/>
    </location>
</feature>
<comment type="caution">
    <text evidence="2">The sequence shown here is derived from an EMBL/GenBank/DDBJ whole genome shotgun (WGS) entry which is preliminary data.</text>
</comment>